<protein>
    <submittedName>
        <fullName evidence="2">Peptidoglycan DD-metalloendopeptidase family protein</fullName>
    </submittedName>
</protein>
<accession>A0A7Z0KWS3</accession>
<dbReference type="SUPFAM" id="SSF51261">
    <property type="entry name" value="Duplicated hybrid motif"/>
    <property type="match status" value="1"/>
</dbReference>
<dbReference type="Pfam" id="PF00404">
    <property type="entry name" value="Dockerin_1"/>
    <property type="match status" value="1"/>
</dbReference>
<dbReference type="InterPro" id="IPR016047">
    <property type="entry name" value="M23ase_b-sheet_dom"/>
</dbReference>
<sequence length="881" mass="92545">MSQAYGGTTSHFGALLYSVDFVFLDGDTLDAATITQPGVVPVRSVAPGYVVDWRGDVMDGAPASVVENSDLQIIEGQEQSIGPGGWGNFITIRHEPVDAPAFYASYLHLSAGSLPAGIAEGMPIEGGQQLGFVGNTGLRTSTHLHVHFGNELITSGDGQGYGGSSDPGSSQAANISVLASSGLGFERETVGAEPAPVFFEAWQDGLPVRSASELVTSLPFAGADGAHAEPLDFLILNLNGRFALYNRDDDEVTQTGSFGRQLTDIAQGVYGEFYATDFSRVFRVDPETEQLEQLYSLPFGSVNALTVFENNGAAQAVLAGGGRWYQMYIDTGVVIANGLLPSPYQSAGDVILLRDGDGTPTEFVFAVSRFGQDAFVRYGIDSDGVINPEDPRIDEHPISSLWGLANGRDGDAFFGFAGSEMSSFDPDTLAGQSLRNFADVNLTNISGATRVSAPRHGLLDGTEMLIQPLLPSVDSPHGTAASVMIDPATSIRNLSDLFPGLVPGPVPATVEMRGEVLNYTIRANFGGRYATAQDEDPYNGFAFTFEGLRDNPAIALRSAEVIAAGTTLEGFDDARVHHDADTVYLDFNAMSYGARARLGVQLGFDIEAQPGDGPVAGGTGPDHLRGTPGDDVFVASAGNDIYDGNGGTNTVIYAGLQADYAVQRLGDTVVVEDQRHAFVSQGRDTLQNIQQLAFADGVIRLEDLPAAEGPVTVRVDGLVQTLWGAPMQGVALSMAGANAETSASGAFELDLAPGGDGVLDAARAYDSAGDPAIRATDALEVLRLAVGLEPSFGPARPEHFIAADFNGDGRVSATDALEILRHAVSLPGAYSPEWVFVDADAMHEAGREAVRYDQGIALNALEADISVAMTGILLGSLSEVA</sequence>
<dbReference type="InterPro" id="IPR001343">
    <property type="entry name" value="Hemolysn_Ca-bd"/>
</dbReference>
<dbReference type="EMBL" id="JACBXS010000004">
    <property type="protein sequence ID" value="NYS23974.1"/>
    <property type="molecule type" value="Genomic_DNA"/>
</dbReference>
<dbReference type="Pfam" id="PF00353">
    <property type="entry name" value="HemolysinCabind"/>
    <property type="match status" value="1"/>
</dbReference>
<dbReference type="Proteomes" id="UP000529417">
    <property type="component" value="Unassembled WGS sequence"/>
</dbReference>
<dbReference type="GO" id="GO:0000272">
    <property type="term" value="P:polysaccharide catabolic process"/>
    <property type="evidence" value="ECO:0007669"/>
    <property type="project" value="InterPro"/>
</dbReference>
<organism evidence="2 3">
    <name type="scientific">Rhabdonatronobacter sediminivivens</name>
    <dbReference type="NCBI Taxonomy" id="2743469"/>
    <lineage>
        <taxon>Bacteria</taxon>
        <taxon>Pseudomonadati</taxon>
        <taxon>Pseudomonadota</taxon>
        <taxon>Alphaproteobacteria</taxon>
        <taxon>Rhodobacterales</taxon>
        <taxon>Paracoccaceae</taxon>
        <taxon>Rhabdonatronobacter</taxon>
    </lineage>
</organism>
<dbReference type="Gene3D" id="2.70.70.10">
    <property type="entry name" value="Glucose Permease (Domain IIA)"/>
    <property type="match status" value="1"/>
</dbReference>
<dbReference type="Gene3D" id="2.150.10.10">
    <property type="entry name" value="Serralysin-like metalloprotease, C-terminal"/>
    <property type="match status" value="1"/>
</dbReference>
<dbReference type="InterPro" id="IPR011049">
    <property type="entry name" value="Serralysin-like_metalloprot_C"/>
</dbReference>
<keyword evidence="3" id="KW-1185">Reference proteome</keyword>
<dbReference type="Pfam" id="PF01551">
    <property type="entry name" value="Peptidase_M23"/>
    <property type="match status" value="1"/>
</dbReference>
<dbReference type="InterPro" id="IPR011055">
    <property type="entry name" value="Dup_hybrid_motif"/>
</dbReference>
<evidence type="ECO:0000259" key="1">
    <source>
        <dbReference type="Pfam" id="PF01551"/>
    </source>
</evidence>
<feature type="domain" description="M23ase beta-sheet core" evidence="1">
    <location>
        <begin position="84"/>
        <end position="148"/>
    </location>
</feature>
<dbReference type="GO" id="GO:0005509">
    <property type="term" value="F:calcium ion binding"/>
    <property type="evidence" value="ECO:0007669"/>
    <property type="project" value="InterPro"/>
</dbReference>
<evidence type="ECO:0000313" key="3">
    <source>
        <dbReference type="Proteomes" id="UP000529417"/>
    </source>
</evidence>
<proteinExistence type="predicted"/>
<evidence type="ECO:0000313" key="2">
    <source>
        <dbReference type="EMBL" id="NYS23974.1"/>
    </source>
</evidence>
<dbReference type="Gene3D" id="1.10.1330.10">
    <property type="entry name" value="Dockerin domain"/>
    <property type="match status" value="1"/>
</dbReference>
<gene>
    <name evidence="2" type="ORF">HUK65_03140</name>
</gene>
<dbReference type="SUPFAM" id="SSF63446">
    <property type="entry name" value="Type I dockerin domain"/>
    <property type="match status" value="1"/>
</dbReference>
<dbReference type="CDD" id="cd12797">
    <property type="entry name" value="M23_peptidase"/>
    <property type="match status" value="1"/>
</dbReference>
<name>A0A7Z0KWS3_9RHOB</name>
<reference evidence="2 3" key="1">
    <citation type="journal article" date="2000" name="Arch. Microbiol.">
        <title>Rhodobaca bogoriensis gen. nov. and sp. nov., an alkaliphilic purple nonsulfur bacterium from African Rift Valley soda lakes.</title>
        <authorList>
            <person name="Milford A.D."/>
            <person name="Achenbach L.A."/>
            <person name="Jung D.O."/>
            <person name="Madigan M.T."/>
        </authorList>
    </citation>
    <scope>NUCLEOTIDE SEQUENCE [LARGE SCALE GENOMIC DNA]</scope>
    <source>
        <strain evidence="2 3">2376</strain>
    </source>
</reference>
<dbReference type="RefSeq" id="WP_179904667.1">
    <property type="nucleotide sequence ID" value="NZ_JACBXS010000004.1"/>
</dbReference>
<dbReference type="GO" id="GO:0004553">
    <property type="term" value="F:hydrolase activity, hydrolyzing O-glycosyl compounds"/>
    <property type="evidence" value="ECO:0007669"/>
    <property type="project" value="InterPro"/>
</dbReference>
<dbReference type="InterPro" id="IPR036439">
    <property type="entry name" value="Dockerin_dom_sf"/>
</dbReference>
<comment type="caution">
    <text evidence="2">The sequence shown here is derived from an EMBL/GenBank/DDBJ whole genome shotgun (WGS) entry which is preliminary data.</text>
</comment>
<dbReference type="AlphaFoldDB" id="A0A7Z0KWS3"/>
<dbReference type="SUPFAM" id="SSF63825">
    <property type="entry name" value="YWTD domain"/>
    <property type="match status" value="1"/>
</dbReference>
<dbReference type="InterPro" id="IPR002105">
    <property type="entry name" value="Dockerin_1_rpt"/>
</dbReference>
<dbReference type="SUPFAM" id="SSF51120">
    <property type="entry name" value="beta-Roll"/>
    <property type="match status" value="1"/>
</dbReference>